<gene>
    <name evidence="3" type="ORF">Q9313_06965</name>
</gene>
<name>A0AA50CQT2_9HYPH</name>
<dbReference type="Proteomes" id="UP001234585">
    <property type="component" value="Chromosome"/>
</dbReference>
<evidence type="ECO:0000313" key="4">
    <source>
        <dbReference type="Proteomes" id="UP001234585"/>
    </source>
</evidence>
<dbReference type="EMBL" id="CP132302">
    <property type="protein sequence ID" value="WLR98756.1"/>
    <property type="molecule type" value="Genomic_DNA"/>
</dbReference>
<keyword evidence="2" id="KW-0732">Signal</keyword>
<feature type="chain" id="PRO_5041374013" evidence="2">
    <location>
        <begin position="26"/>
        <end position="156"/>
    </location>
</feature>
<dbReference type="AlphaFoldDB" id="A0AA50CQT2"/>
<proteinExistence type="predicted"/>
<dbReference type="RefSeq" id="WP_306038383.1">
    <property type="nucleotide sequence ID" value="NZ_CP132302.1"/>
</dbReference>
<evidence type="ECO:0000256" key="2">
    <source>
        <dbReference type="SAM" id="SignalP"/>
    </source>
</evidence>
<reference evidence="3 4" key="1">
    <citation type="submission" date="2023-08" db="EMBL/GenBank/DDBJ databases">
        <title>Pathogen: clinical or host-associated sample.</title>
        <authorList>
            <person name="Hergert J."/>
            <person name="Casey R."/>
            <person name="Wagner J."/>
            <person name="Young E.L."/>
            <person name="Oakeson K.F."/>
        </authorList>
    </citation>
    <scope>NUCLEOTIDE SEQUENCE [LARGE SCALE GENOMIC DNA]</scope>
    <source>
        <strain evidence="3 4">1760953</strain>
    </source>
</reference>
<protein>
    <submittedName>
        <fullName evidence="3">Uncharacterized protein</fullName>
    </submittedName>
</protein>
<feature type="signal peptide" evidence="2">
    <location>
        <begin position="1"/>
        <end position="25"/>
    </location>
</feature>
<feature type="compositionally biased region" description="Basic residues" evidence="1">
    <location>
        <begin position="117"/>
        <end position="131"/>
    </location>
</feature>
<evidence type="ECO:0000313" key="3">
    <source>
        <dbReference type="EMBL" id="WLR98756.1"/>
    </source>
</evidence>
<accession>A0AA50CQT2</accession>
<keyword evidence="4" id="KW-1185">Reference proteome</keyword>
<sequence length="156" mass="17034">MINFRLKFFGVVLSTFLAATSSTLAENLALPENLKWVVLASRETLEEAISFANMYKDDSDGVRVVLAKNGRYAVILGPVKEININKVHARKDLPADAYLAGGKTLAETVWTPSKKAANVKKKSPPVKKRQRAAAEATISKPSPNLSTPDRKSISPR</sequence>
<feature type="region of interest" description="Disordered" evidence="1">
    <location>
        <begin position="114"/>
        <end position="156"/>
    </location>
</feature>
<organism evidence="3 4">
    <name type="scientific">Shinella sumterensis</name>
    <dbReference type="NCBI Taxonomy" id="1967501"/>
    <lineage>
        <taxon>Bacteria</taxon>
        <taxon>Pseudomonadati</taxon>
        <taxon>Pseudomonadota</taxon>
        <taxon>Alphaproteobacteria</taxon>
        <taxon>Hyphomicrobiales</taxon>
        <taxon>Rhizobiaceae</taxon>
        <taxon>Shinella</taxon>
    </lineage>
</organism>
<evidence type="ECO:0000256" key="1">
    <source>
        <dbReference type="SAM" id="MobiDB-lite"/>
    </source>
</evidence>